<name>A0ACA9SJ97_9GLOM</name>
<gene>
    <name evidence="1" type="ORF">RPERSI_LOCUS31922</name>
</gene>
<keyword evidence="2" id="KW-1185">Reference proteome</keyword>
<protein>
    <submittedName>
        <fullName evidence="1">16020_t:CDS:1</fullName>
    </submittedName>
</protein>
<dbReference type="Proteomes" id="UP000789920">
    <property type="component" value="Unassembled WGS sequence"/>
</dbReference>
<sequence length="89" mass="11055">QLPQEIFEMIMKYPNTKATILETPRKMTKQKNKQTTEVYILRKYADIEIIDLMEQMNRLTIQDREYYQDPKEEKSQKRIREQNMNEYYK</sequence>
<organism evidence="1 2">
    <name type="scientific">Racocetra persica</name>
    <dbReference type="NCBI Taxonomy" id="160502"/>
    <lineage>
        <taxon>Eukaryota</taxon>
        <taxon>Fungi</taxon>
        <taxon>Fungi incertae sedis</taxon>
        <taxon>Mucoromycota</taxon>
        <taxon>Glomeromycotina</taxon>
        <taxon>Glomeromycetes</taxon>
        <taxon>Diversisporales</taxon>
        <taxon>Gigasporaceae</taxon>
        <taxon>Racocetra</taxon>
    </lineage>
</organism>
<proteinExistence type="predicted"/>
<reference evidence="1" key="1">
    <citation type="submission" date="2021-06" db="EMBL/GenBank/DDBJ databases">
        <authorList>
            <person name="Kallberg Y."/>
            <person name="Tangrot J."/>
            <person name="Rosling A."/>
        </authorList>
    </citation>
    <scope>NUCLEOTIDE SEQUENCE</scope>
    <source>
        <strain evidence="1">MA461A</strain>
    </source>
</reference>
<comment type="caution">
    <text evidence="1">The sequence shown here is derived from an EMBL/GenBank/DDBJ whole genome shotgun (WGS) entry which is preliminary data.</text>
</comment>
<feature type="non-terminal residue" evidence="1">
    <location>
        <position position="1"/>
    </location>
</feature>
<evidence type="ECO:0000313" key="2">
    <source>
        <dbReference type="Proteomes" id="UP000789920"/>
    </source>
</evidence>
<dbReference type="EMBL" id="CAJVQC010130691">
    <property type="protein sequence ID" value="CAG8841541.1"/>
    <property type="molecule type" value="Genomic_DNA"/>
</dbReference>
<accession>A0ACA9SJ97</accession>
<evidence type="ECO:0000313" key="1">
    <source>
        <dbReference type="EMBL" id="CAG8841541.1"/>
    </source>
</evidence>